<proteinExistence type="inferred from homology"/>
<comment type="caution">
    <text evidence="9">The sequence shown here is derived from an EMBL/GenBank/DDBJ whole genome shotgun (WGS) entry which is preliminary data.</text>
</comment>
<feature type="transmembrane region" description="Helical" evidence="7">
    <location>
        <begin position="119"/>
        <end position="140"/>
    </location>
</feature>
<feature type="transmembrane region" description="Helical" evidence="7">
    <location>
        <begin position="311"/>
        <end position="330"/>
    </location>
</feature>
<organism evidence="9 10">
    <name type="scientific">Agromyces tropicus</name>
    <dbReference type="NCBI Taxonomy" id="555371"/>
    <lineage>
        <taxon>Bacteria</taxon>
        <taxon>Bacillati</taxon>
        <taxon>Actinomycetota</taxon>
        <taxon>Actinomycetes</taxon>
        <taxon>Micrococcales</taxon>
        <taxon>Microbacteriaceae</taxon>
        <taxon>Agromyces</taxon>
    </lineage>
</organism>
<dbReference type="Pfam" id="PF00528">
    <property type="entry name" value="BPD_transp_1"/>
    <property type="match status" value="1"/>
</dbReference>
<feature type="domain" description="ABC transmembrane type-1" evidence="8">
    <location>
        <begin position="115"/>
        <end position="327"/>
    </location>
</feature>
<comment type="subcellular location">
    <subcellularLocation>
        <location evidence="1 7">Cell membrane</location>
        <topology evidence="1 7">Multi-pass membrane protein</topology>
    </subcellularLocation>
</comment>
<evidence type="ECO:0000256" key="4">
    <source>
        <dbReference type="ARBA" id="ARBA00022692"/>
    </source>
</evidence>
<dbReference type="PROSITE" id="PS50928">
    <property type="entry name" value="ABC_TM1"/>
    <property type="match status" value="1"/>
</dbReference>
<dbReference type="Proteomes" id="UP001501196">
    <property type="component" value="Unassembled WGS sequence"/>
</dbReference>
<feature type="transmembrane region" description="Helical" evidence="7">
    <location>
        <begin position="199"/>
        <end position="222"/>
    </location>
</feature>
<evidence type="ECO:0000259" key="8">
    <source>
        <dbReference type="PROSITE" id="PS50928"/>
    </source>
</evidence>
<comment type="similarity">
    <text evidence="7">Belongs to the binding-protein-dependent transport system permease family.</text>
</comment>
<feature type="transmembrane region" description="Helical" evidence="7">
    <location>
        <begin position="59"/>
        <end position="86"/>
    </location>
</feature>
<keyword evidence="10" id="KW-1185">Reference proteome</keyword>
<dbReference type="CDD" id="cd06261">
    <property type="entry name" value="TM_PBP2"/>
    <property type="match status" value="1"/>
</dbReference>
<keyword evidence="5 7" id="KW-1133">Transmembrane helix</keyword>
<evidence type="ECO:0000256" key="6">
    <source>
        <dbReference type="ARBA" id="ARBA00023136"/>
    </source>
</evidence>
<evidence type="ECO:0000256" key="5">
    <source>
        <dbReference type="ARBA" id="ARBA00022989"/>
    </source>
</evidence>
<evidence type="ECO:0000313" key="10">
    <source>
        <dbReference type="Proteomes" id="UP001501196"/>
    </source>
</evidence>
<name>A0ABP5FS73_9MICO</name>
<dbReference type="SUPFAM" id="SSF161098">
    <property type="entry name" value="MetI-like"/>
    <property type="match status" value="1"/>
</dbReference>
<dbReference type="InterPro" id="IPR051393">
    <property type="entry name" value="ABC_transporter_permease"/>
</dbReference>
<evidence type="ECO:0000313" key="9">
    <source>
        <dbReference type="EMBL" id="GAA2031696.1"/>
    </source>
</evidence>
<accession>A0ABP5FS73</accession>
<evidence type="ECO:0000256" key="2">
    <source>
        <dbReference type="ARBA" id="ARBA00022448"/>
    </source>
</evidence>
<dbReference type="RefSeq" id="WP_344371033.1">
    <property type="nucleotide sequence ID" value="NZ_BAAAPW010000002.1"/>
</dbReference>
<keyword evidence="2 7" id="KW-0813">Transport</keyword>
<keyword evidence="3" id="KW-1003">Cell membrane</keyword>
<reference evidence="10" key="1">
    <citation type="journal article" date="2019" name="Int. J. Syst. Evol. Microbiol.">
        <title>The Global Catalogue of Microorganisms (GCM) 10K type strain sequencing project: providing services to taxonomists for standard genome sequencing and annotation.</title>
        <authorList>
            <consortium name="The Broad Institute Genomics Platform"/>
            <consortium name="The Broad Institute Genome Sequencing Center for Infectious Disease"/>
            <person name="Wu L."/>
            <person name="Ma J."/>
        </authorList>
    </citation>
    <scope>NUCLEOTIDE SEQUENCE [LARGE SCALE GENOMIC DNA]</scope>
    <source>
        <strain evidence="10">JCM 15672</strain>
    </source>
</reference>
<dbReference type="EMBL" id="BAAAPW010000002">
    <property type="protein sequence ID" value="GAA2031696.1"/>
    <property type="molecule type" value="Genomic_DNA"/>
</dbReference>
<evidence type="ECO:0000256" key="1">
    <source>
        <dbReference type="ARBA" id="ARBA00004651"/>
    </source>
</evidence>
<evidence type="ECO:0000256" key="3">
    <source>
        <dbReference type="ARBA" id="ARBA00022475"/>
    </source>
</evidence>
<protein>
    <submittedName>
        <fullName evidence="9">Sugar ABC transporter permease</fullName>
    </submittedName>
</protein>
<dbReference type="PANTHER" id="PTHR30193:SF37">
    <property type="entry name" value="INNER MEMBRANE ABC TRANSPORTER PERMEASE PROTEIN YCJO"/>
    <property type="match status" value="1"/>
</dbReference>
<dbReference type="Gene3D" id="1.10.3720.10">
    <property type="entry name" value="MetI-like"/>
    <property type="match status" value="1"/>
</dbReference>
<evidence type="ECO:0000256" key="7">
    <source>
        <dbReference type="RuleBase" id="RU363032"/>
    </source>
</evidence>
<sequence length="342" mass="36510">MVITSGGAAGTPVAPPAPPAASALPAAVAGAAQGRPAPTGRPAPRREAAWRRRDRRWGYVFVGPQLVGMALFVLLPFVASLVLAFASWDGLTELEWVGFENFTAQLQDELLLRSIVNTLLIALITVPVGLGLAVVIAVALEKLRTRTLYLILFFAPVVTSTVAVAMIWQQLFRADGVLSGAIASVFGIDPPDWLGDPRLALIAVCIVAIWSSLGLNVIIFLAGLQNISPSVIEAARIDGAGAWRLFRSIRLPLLSPIVFFSSIVAFISSLQTFDTVFVLTANAGPDNATRTIVYHIYDLGFGRFEFGPSSAASVILLVLTLVITAIQFGAQKKFVHYEDDSA</sequence>
<dbReference type="InterPro" id="IPR000515">
    <property type="entry name" value="MetI-like"/>
</dbReference>
<keyword evidence="4 7" id="KW-0812">Transmembrane</keyword>
<dbReference type="InterPro" id="IPR035906">
    <property type="entry name" value="MetI-like_sf"/>
</dbReference>
<dbReference type="PANTHER" id="PTHR30193">
    <property type="entry name" value="ABC TRANSPORTER PERMEASE PROTEIN"/>
    <property type="match status" value="1"/>
</dbReference>
<feature type="transmembrane region" description="Helical" evidence="7">
    <location>
        <begin position="253"/>
        <end position="273"/>
    </location>
</feature>
<keyword evidence="6 7" id="KW-0472">Membrane</keyword>
<feature type="transmembrane region" description="Helical" evidence="7">
    <location>
        <begin position="147"/>
        <end position="168"/>
    </location>
</feature>
<gene>
    <name evidence="9" type="ORF">GCM10009819_14530</name>
</gene>